<organism evidence="3 4">
    <name type="scientific">Candidatus Nitrospira neomarina</name>
    <dbReference type="NCBI Taxonomy" id="3020899"/>
    <lineage>
        <taxon>Bacteria</taxon>
        <taxon>Pseudomonadati</taxon>
        <taxon>Nitrospirota</taxon>
        <taxon>Nitrospiria</taxon>
        <taxon>Nitrospirales</taxon>
        <taxon>Nitrospiraceae</taxon>
        <taxon>Nitrospira</taxon>
    </lineage>
</organism>
<accession>A0AA96JXE6</accession>
<keyword evidence="4" id="KW-1185">Reference proteome</keyword>
<feature type="region of interest" description="Disordered" evidence="1">
    <location>
        <begin position="167"/>
        <end position="209"/>
    </location>
</feature>
<reference evidence="3 4" key="1">
    <citation type="submission" date="2023-01" db="EMBL/GenBank/DDBJ databases">
        <title>Cultivation and genomic characterization of new, ubiquitous marine nitrite-oxidizing bacteria from the Nitrospirales.</title>
        <authorList>
            <person name="Mueller A.J."/>
            <person name="Daebeler A."/>
            <person name="Herbold C.W."/>
            <person name="Kirkegaard R.H."/>
            <person name="Daims H."/>
        </authorList>
    </citation>
    <scope>NUCLEOTIDE SEQUENCE [LARGE SCALE GENOMIC DNA]</scope>
    <source>
        <strain evidence="3 4">DK</strain>
    </source>
</reference>
<dbReference type="EMBL" id="CP116968">
    <property type="protein sequence ID" value="WNM63283.1"/>
    <property type="molecule type" value="Genomic_DNA"/>
</dbReference>
<dbReference type="SMART" id="SM00357">
    <property type="entry name" value="CSP"/>
    <property type="match status" value="1"/>
</dbReference>
<evidence type="ECO:0000256" key="1">
    <source>
        <dbReference type="SAM" id="MobiDB-lite"/>
    </source>
</evidence>
<dbReference type="InterPro" id="IPR003489">
    <property type="entry name" value="RHF/RaiA"/>
</dbReference>
<feature type="compositionally biased region" description="Basic and acidic residues" evidence="1">
    <location>
        <begin position="193"/>
        <end position="203"/>
    </location>
</feature>
<dbReference type="AlphaFoldDB" id="A0AA96JXE6"/>
<dbReference type="RefSeq" id="WP_312747768.1">
    <property type="nucleotide sequence ID" value="NZ_CP116968.1"/>
</dbReference>
<dbReference type="InterPro" id="IPR036567">
    <property type="entry name" value="RHF-like"/>
</dbReference>
<dbReference type="Pfam" id="PF00313">
    <property type="entry name" value="CSD"/>
    <property type="match status" value="1"/>
</dbReference>
<dbReference type="InterPro" id="IPR002059">
    <property type="entry name" value="CSP_DNA-bd"/>
</dbReference>
<name>A0AA96JXE6_9BACT</name>
<gene>
    <name evidence="3" type="ORF">PQG83_05885</name>
</gene>
<proteinExistence type="predicted"/>
<dbReference type="SUPFAM" id="SSF69754">
    <property type="entry name" value="Ribosome binding protein Y (YfiA homologue)"/>
    <property type="match status" value="1"/>
</dbReference>
<dbReference type="PROSITE" id="PS51857">
    <property type="entry name" value="CSD_2"/>
    <property type="match status" value="1"/>
</dbReference>
<dbReference type="InterPro" id="IPR012340">
    <property type="entry name" value="NA-bd_OB-fold"/>
</dbReference>
<evidence type="ECO:0000313" key="3">
    <source>
        <dbReference type="EMBL" id="WNM63283.1"/>
    </source>
</evidence>
<dbReference type="GO" id="GO:0003676">
    <property type="term" value="F:nucleic acid binding"/>
    <property type="evidence" value="ECO:0007669"/>
    <property type="project" value="InterPro"/>
</dbReference>
<dbReference type="Gene3D" id="3.30.160.100">
    <property type="entry name" value="Ribosome hibernation promotion factor-like"/>
    <property type="match status" value="1"/>
</dbReference>
<dbReference type="KEGG" id="nneo:PQG83_05885"/>
<sequence length="209" mass="23409">MDVPLEITYRNVEKTEALDALIRKKVENLEKVCSYLNSCRIAVEKSQHDRAGNPYRVRINMTVPPGHELAVTRNPGEGDLSELPQVIRKAFEAARRQLKTLVAKQRGAVKTHPEQESVGYVTKLFAEGGYGFLQRPDGQEIYFHQHSVLQGDFARLEIGTGVRFVEEKGEEGPQASTVQIVDKPGVRAGSAQEEPRTQEREENQELEAG</sequence>
<dbReference type="InterPro" id="IPR011129">
    <property type="entry name" value="CSD"/>
</dbReference>
<evidence type="ECO:0000259" key="2">
    <source>
        <dbReference type="PROSITE" id="PS51857"/>
    </source>
</evidence>
<dbReference type="Gene3D" id="2.40.50.140">
    <property type="entry name" value="Nucleic acid-binding proteins"/>
    <property type="match status" value="1"/>
</dbReference>
<evidence type="ECO:0000313" key="4">
    <source>
        <dbReference type="Proteomes" id="UP001302494"/>
    </source>
</evidence>
<feature type="domain" description="CSD" evidence="2">
    <location>
        <begin position="116"/>
        <end position="180"/>
    </location>
</feature>
<dbReference type="Pfam" id="PF02482">
    <property type="entry name" value="Ribosomal_S30AE"/>
    <property type="match status" value="1"/>
</dbReference>
<protein>
    <submittedName>
        <fullName evidence="3">HPF/RaiA family ribosome-associated protein</fullName>
    </submittedName>
</protein>
<dbReference type="GO" id="GO:0005829">
    <property type="term" value="C:cytosol"/>
    <property type="evidence" value="ECO:0007669"/>
    <property type="project" value="UniProtKB-ARBA"/>
</dbReference>
<dbReference type="SUPFAM" id="SSF50249">
    <property type="entry name" value="Nucleic acid-binding proteins"/>
    <property type="match status" value="1"/>
</dbReference>
<dbReference type="Proteomes" id="UP001302494">
    <property type="component" value="Chromosome"/>
</dbReference>